<name>A0A495PS31_9FLAO</name>
<dbReference type="RefSeq" id="WP_121345048.1">
    <property type="nucleotide sequence ID" value="NZ_RBLG01000002.1"/>
</dbReference>
<dbReference type="EMBL" id="RBLG01000002">
    <property type="protein sequence ID" value="RKS53017.1"/>
    <property type="molecule type" value="Genomic_DNA"/>
</dbReference>
<evidence type="ECO:0000313" key="2">
    <source>
        <dbReference type="Proteomes" id="UP000276282"/>
    </source>
</evidence>
<organism evidence="1 2">
    <name type="scientific">Gillisia mitskevichiae</name>
    <dbReference type="NCBI Taxonomy" id="270921"/>
    <lineage>
        <taxon>Bacteria</taxon>
        <taxon>Pseudomonadati</taxon>
        <taxon>Bacteroidota</taxon>
        <taxon>Flavobacteriia</taxon>
        <taxon>Flavobacteriales</taxon>
        <taxon>Flavobacteriaceae</taxon>
        <taxon>Gillisia</taxon>
    </lineage>
</organism>
<dbReference type="Proteomes" id="UP000276282">
    <property type="component" value="Unassembled WGS sequence"/>
</dbReference>
<dbReference type="InterPro" id="IPR025514">
    <property type="entry name" value="DUF4402"/>
</dbReference>
<protein>
    <submittedName>
        <fullName evidence="1">Uncharacterized protein DUF4402</fullName>
    </submittedName>
</protein>
<dbReference type="OrthoDB" id="1443914at2"/>
<reference evidence="1 2" key="1">
    <citation type="submission" date="2018-10" db="EMBL/GenBank/DDBJ databases">
        <title>Genomic Encyclopedia of Archaeal and Bacterial Type Strains, Phase II (KMG-II): from individual species to whole genera.</title>
        <authorList>
            <person name="Goeker M."/>
        </authorList>
    </citation>
    <scope>NUCLEOTIDE SEQUENCE [LARGE SCALE GENOMIC DNA]</scope>
    <source>
        <strain evidence="1 2">DSM 19839</strain>
    </source>
</reference>
<proteinExistence type="predicted"/>
<sequence>MKNLNLSSSLKINLVKNLVFALFIFSSGITVFAQENPPIPIQVEVRTARYLNFGTFTVGVSGGTVIVSPDGLRNPTGDVVLLNLGPTVTSALFEVTANPGTLVTISHPPSFILTGTSGDQIVLKDLTYSENKTFITTAQSTSINEIKIGGTLQLGTINSNRAGSYSGTIDITFIQQ</sequence>
<gene>
    <name evidence="1" type="ORF">BC962_1262</name>
</gene>
<dbReference type="AlphaFoldDB" id="A0A495PS31"/>
<comment type="caution">
    <text evidence="1">The sequence shown here is derived from an EMBL/GenBank/DDBJ whole genome shotgun (WGS) entry which is preliminary data.</text>
</comment>
<accession>A0A495PS31</accession>
<evidence type="ECO:0000313" key="1">
    <source>
        <dbReference type="EMBL" id="RKS53017.1"/>
    </source>
</evidence>
<dbReference type="Pfam" id="PF14352">
    <property type="entry name" value="DUF4402"/>
    <property type="match status" value="1"/>
</dbReference>
<keyword evidence="2" id="KW-1185">Reference proteome</keyword>